<feature type="region of interest" description="Disordered" evidence="10">
    <location>
        <begin position="219"/>
        <end position="243"/>
    </location>
</feature>
<dbReference type="PANTHER" id="PTHR18866:SF33">
    <property type="entry name" value="METHYLCROTONOYL-COA CARBOXYLASE SUBUNIT ALPHA, MITOCHONDRIAL-RELATED"/>
    <property type="match status" value="1"/>
</dbReference>
<dbReference type="PROSITE" id="PS50979">
    <property type="entry name" value="BC"/>
    <property type="match status" value="1"/>
</dbReference>
<feature type="compositionally biased region" description="Gly residues" evidence="10">
    <location>
        <begin position="536"/>
        <end position="547"/>
    </location>
</feature>
<dbReference type="InterPro" id="IPR011764">
    <property type="entry name" value="Biotin_carboxylation_dom"/>
</dbReference>
<dbReference type="InterPro" id="IPR016185">
    <property type="entry name" value="PreATP-grasp_dom_sf"/>
</dbReference>
<sequence length="638" mass="67732">MFDKVLVANRGEIAVRVMRACEELGVETVAVYSDADRHAGHVRYADEAYNVGPARAADSYLDGEAVLEAARAADADAVHPGYGFLAENADFAARVEAAEGITWIGPASDAMERLGEKTHARRAMADAGVPIVPGTTEPVTDVEAVREFGAEHGYPIAIKAEGGGGGRGMKIVEAPEEAEEALESAKREGEAYFSNDSVYLERYLETPRHVEVQVVADAGSNGEDAGDADGGDGGDPADGSDVVHLGERDCSLQRRHQKVIEEGPSPALSDELRERIGEAARRGVAAADYTNAGTVEFLVEEDPDRDPDEPLGPETPFYFLEVNTRIQVEHTVTEALTGVDIVKEQLRVASGEGLSITQADVELEGHAIEFRINAENAAEGFQPASEGSLDIYDPPGGIGVRVDDALRQGDDLVTDYDSMIAKLIVWGRDREECLARSRRALAEYELEGVVTIVPFHRLMLSDERFLAGTHTTKYLDEEVDSDLIADAQERWGTEPSSAGDDEDEEVTEREFTVEVNGKRFQVELEERGAPPIPTSAGGGSAAGGGRGRPPQATDDGGDDSGGVDVAEGGEAIEAEMQGTILSVAVAEGDEVAAGDVVCVLEAMKMENDVVAERGGTVASVHVAEGDGVDMGDALVVLE</sequence>
<dbReference type="InterPro" id="IPR011054">
    <property type="entry name" value="Rudment_hybrid_motif"/>
</dbReference>
<dbReference type="InterPro" id="IPR000089">
    <property type="entry name" value="Biotin_lipoyl"/>
</dbReference>
<dbReference type="SUPFAM" id="SSF56059">
    <property type="entry name" value="Glutathione synthetase ATP-binding domain-like"/>
    <property type="match status" value="1"/>
</dbReference>
<dbReference type="Gene3D" id="2.40.50.100">
    <property type="match status" value="1"/>
</dbReference>
<dbReference type="InterPro" id="IPR011761">
    <property type="entry name" value="ATP-grasp"/>
</dbReference>
<dbReference type="CDD" id="cd06850">
    <property type="entry name" value="biotinyl_domain"/>
    <property type="match status" value="1"/>
</dbReference>
<accession>A0ABD5QZ88</accession>
<dbReference type="Pfam" id="PF02785">
    <property type="entry name" value="Biotin_carb_C"/>
    <property type="match status" value="1"/>
</dbReference>
<dbReference type="SMART" id="SM00878">
    <property type="entry name" value="Biotin_carb_C"/>
    <property type="match status" value="1"/>
</dbReference>
<dbReference type="PANTHER" id="PTHR18866">
    <property type="entry name" value="CARBOXYLASE:PYRUVATE/ACETYL-COA/PROPIONYL-COA CARBOXYLASE"/>
    <property type="match status" value="1"/>
</dbReference>
<dbReference type="SUPFAM" id="SSF51230">
    <property type="entry name" value="Single hybrid motif"/>
    <property type="match status" value="1"/>
</dbReference>
<comment type="cofactor">
    <cofactor evidence="2">
        <name>Co(2+)</name>
        <dbReference type="ChEBI" id="CHEBI:48828"/>
    </cofactor>
</comment>
<evidence type="ECO:0000256" key="5">
    <source>
        <dbReference type="ARBA" id="ARBA00022741"/>
    </source>
</evidence>
<dbReference type="AlphaFoldDB" id="A0ABD5QZ88"/>
<feature type="domain" description="ATP-grasp" evidence="12">
    <location>
        <begin position="121"/>
        <end position="350"/>
    </location>
</feature>
<dbReference type="InterPro" id="IPR005481">
    <property type="entry name" value="BC-like_N"/>
</dbReference>
<dbReference type="Pfam" id="PF00364">
    <property type="entry name" value="Biotin_lipoyl"/>
    <property type="match status" value="1"/>
</dbReference>
<dbReference type="GO" id="GO:0016874">
    <property type="term" value="F:ligase activity"/>
    <property type="evidence" value="ECO:0007669"/>
    <property type="project" value="UniProtKB-KW"/>
</dbReference>
<dbReference type="FunFam" id="3.40.50.20:FF:000010">
    <property type="entry name" value="Propionyl-CoA carboxylase subunit alpha"/>
    <property type="match status" value="1"/>
</dbReference>
<dbReference type="FunFam" id="3.30.1490.20:FF:000003">
    <property type="entry name" value="acetyl-CoA carboxylase isoform X1"/>
    <property type="match status" value="1"/>
</dbReference>
<keyword evidence="6 9" id="KW-0067">ATP-binding</keyword>
<dbReference type="PROSITE" id="PS50968">
    <property type="entry name" value="BIOTINYL_LIPOYL"/>
    <property type="match status" value="1"/>
</dbReference>
<protein>
    <submittedName>
        <fullName evidence="14">Biotin carboxylase N-terminal domain-containing protein</fullName>
    </submittedName>
</protein>
<gene>
    <name evidence="14" type="ORF">ACFPM1_04445</name>
</gene>
<feature type="domain" description="Biotin carboxylation" evidence="13">
    <location>
        <begin position="1"/>
        <end position="480"/>
    </location>
</feature>
<evidence type="ECO:0000259" key="12">
    <source>
        <dbReference type="PROSITE" id="PS50975"/>
    </source>
</evidence>
<evidence type="ECO:0000256" key="3">
    <source>
        <dbReference type="ARBA" id="ARBA00001953"/>
    </source>
</evidence>
<proteinExistence type="predicted"/>
<evidence type="ECO:0000256" key="8">
    <source>
        <dbReference type="ARBA" id="ARBA00023267"/>
    </source>
</evidence>
<feature type="region of interest" description="Disordered" evidence="10">
    <location>
        <begin position="492"/>
        <end position="565"/>
    </location>
</feature>
<dbReference type="Gene3D" id="3.40.50.20">
    <property type="match status" value="1"/>
</dbReference>
<dbReference type="PROSITE" id="PS00188">
    <property type="entry name" value="BIOTIN"/>
    <property type="match status" value="1"/>
</dbReference>
<dbReference type="Gene3D" id="3.30.1490.20">
    <property type="entry name" value="ATP-grasp fold, A domain"/>
    <property type="match status" value="1"/>
</dbReference>
<evidence type="ECO:0000256" key="7">
    <source>
        <dbReference type="ARBA" id="ARBA00022842"/>
    </source>
</evidence>
<evidence type="ECO:0000313" key="14">
    <source>
        <dbReference type="EMBL" id="MFC5278015.1"/>
    </source>
</evidence>
<dbReference type="Pfam" id="PF02786">
    <property type="entry name" value="CPSase_L_D2"/>
    <property type="match status" value="2"/>
</dbReference>
<evidence type="ECO:0000256" key="1">
    <source>
        <dbReference type="ARBA" id="ARBA00001936"/>
    </source>
</evidence>
<keyword evidence="15" id="KW-1185">Reference proteome</keyword>
<dbReference type="PROSITE" id="PS00867">
    <property type="entry name" value="CPSASE_2"/>
    <property type="match status" value="1"/>
</dbReference>
<evidence type="ECO:0000256" key="4">
    <source>
        <dbReference type="ARBA" id="ARBA00022598"/>
    </source>
</evidence>
<dbReference type="InterPro" id="IPR001882">
    <property type="entry name" value="Biotin_BS"/>
</dbReference>
<evidence type="ECO:0000259" key="11">
    <source>
        <dbReference type="PROSITE" id="PS50968"/>
    </source>
</evidence>
<dbReference type="FunFam" id="2.40.50.100:FF:000003">
    <property type="entry name" value="Acetyl-CoA carboxylase biotin carboxyl carrier protein"/>
    <property type="match status" value="1"/>
</dbReference>
<keyword evidence="4" id="KW-0436">Ligase</keyword>
<evidence type="ECO:0000256" key="6">
    <source>
        <dbReference type="ARBA" id="ARBA00022840"/>
    </source>
</evidence>
<dbReference type="Gene3D" id="3.30.470.20">
    <property type="entry name" value="ATP-grasp fold, B domain"/>
    <property type="match status" value="1"/>
</dbReference>
<dbReference type="SUPFAM" id="SSF52440">
    <property type="entry name" value="PreATP-grasp domain"/>
    <property type="match status" value="1"/>
</dbReference>
<evidence type="ECO:0000259" key="13">
    <source>
        <dbReference type="PROSITE" id="PS50979"/>
    </source>
</evidence>
<comment type="cofactor">
    <cofactor evidence="3">
        <name>biotin</name>
        <dbReference type="ChEBI" id="CHEBI:57586"/>
    </cofactor>
</comment>
<evidence type="ECO:0000313" key="15">
    <source>
        <dbReference type="Proteomes" id="UP001596118"/>
    </source>
</evidence>
<keyword evidence="5 9" id="KW-0547">Nucleotide-binding</keyword>
<dbReference type="InterPro" id="IPR005482">
    <property type="entry name" value="Biotin_COase_C"/>
</dbReference>
<dbReference type="Proteomes" id="UP001596118">
    <property type="component" value="Unassembled WGS sequence"/>
</dbReference>
<evidence type="ECO:0000256" key="10">
    <source>
        <dbReference type="SAM" id="MobiDB-lite"/>
    </source>
</evidence>
<dbReference type="PROSITE" id="PS50975">
    <property type="entry name" value="ATP_GRASP"/>
    <property type="match status" value="1"/>
</dbReference>
<dbReference type="InterPro" id="IPR005479">
    <property type="entry name" value="CPAse_ATP-bd"/>
</dbReference>
<dbReference type="InterPro" id="IPR011053">
    <property type="entry name" value="Single_hybrid_motif"/>
</dbReference>
<dbReference type="InterPro" id="IPR050856">
    <property type="entry name" value="Biotin_carboxylase_complex"/>
</dbReference>
<dbReference type="RefSeq" id="WP_256410236.1">
    <property type="nucleotide sequence ID" value="NZ_JANHDM010000001.1"/>
</dbReference>
<feature type="compositionally biased region" description="Basic and acidic residues" evidence="10">
    <location>
        <begin position="508"/>
        <end position="528"/>
    </location>
</feature>
<organism evidence="14 15">
    <name type="scientific">Halorubrum rubrum</name>
    <dbReference type="NCBI Taxonomy" id="1126240"/>
    <lineage>
        <taxon>Archaea</taxon>
        <taxon>Methanobacteriati</taxon>
        <taxon>Methanobacteriota</taxon>
        <taxon>Stenosarchaea group</taxon>
        <taxon>Halobacteria</taxon>
        <taxon>Halobacteriales</taxon>
        <taxon>Haloferacaceae</taxon>
        <taxon>Halorubrum</taxon>
    </lineage>
</organism>
<comment type="cofactor">
    <cofactor evidence="1">
        <name>Mn(2+)</name>
        <dbReference type="ChEBI" id="CHEBI:29035"/>
    </cofactor>
</comment>
<evidence type="ECO:0000256" key="9">
    <source>
        <dbReference type="PROSITE-ProRule" id="PRU00409"/>
    </source>
</evidence>
<keyword evidence="7" id="KW-0460">Magnesium</keyword>
<reference evidence="14 15" key="1">
    <citation type="journal article" date="2019" name="Int. J. Syst. Evol. Microbiol.">
        <title>The Global Catalogue of Microorganisms (GCM) 10K type strain sequencing project: providing services to taxonomists for standard genome sequencing and annotation.</title>
        <authorList>
            <consortium name="The Broad Institute Genomics Platform"/>
            <consortium name="The Broad Institute Genome Sequencing Center for Infectious Disease"/>
            <person name="Wu L."/>
            <person name="Ma J."/>
        </authorList>
    </citation>
    <scope>NUCLEOTIDE SEQUENCE [LARGE SCALE GENOMIC DNA]</scope>
    <source>
        <strain evidence="14 15">CGMCC 1.12124</strain>
    </source>
</reference>
<dbReference type="GO" id="GO:0005524">
    <property type="term" value="F:ATP binding"/>
    <property type="evidence" value="ECO:0007669"/>
    <property type="project" value="UniProtKB-UniRule"/>
</dbReference>
<name>A0ABD5QZ88_9EURY</name>
<feature type="domain" description="Lipoyl-binding" evidence="11">
    <location>
        <begin position="560"/>
        <end position="638"/>
    </location>
</feature>
<dbReference type="SUPFAM" id="SSF51246">
    <property type="entry name" value="Rudiment single hybrid motif"/>
    <property type="match status" value="1"/>
</dbReference>
<keyword evidence="8" id="KW-0092">Biotin</keyword>
<evidence type="ECO:0000256" key="2">
    <source>
        <dbReference type="ARBA" id="ARBA00001941"/>
    </source>
</evidence>
<dbReference type="EMBL" id="JBHSKY010000006">
    <property type="protein sequence ID" value="MFC5278015.1"/>
    <property type="molecule type" value="Genomic_DNA"/>
</dbReference>
<dbReference type="InterPro" id="IPR013815">
    <property type="entry name" value="ATP_grasp_subdomain_1"/>
</dbReference>
<comment type="caution">
    <text evidence="14">The sequence shown here is derived from an EMBL/GenBank/DDBJ whole genome shotgun (WGS) entry which is preliminary data.</text>
</comment>
<dbReference type="Pfam" id="PF00289">
    <property type="entry name" value="Biotin_carb_N"/>
    <property type="match status" value="1"/>
</dbReference>